<dbReference type="AlphaFoldDB" id="A0A2X4RVZ5"/>
<protein>
    <submittedName>
        <fullName evidence="2">NUDIX domain-containing protein</fullName>
    </submittedName>
    <submittedName>
        <fullName evidence="3">NUDIX protein</fullName>
    </submittedName>
</protein>
<dbReference type="STRING" id="38301.NX84_04810"/>
<dbReference type="RefSeq" id="WP_039674290.1">
    <property type="nucleotide sequence ID" value="NZ_CP065689.1"/>
</dbReference>
<evidence type="ECO:0000313" key="2">
    <source>
        <dbReference type="EMBL" id="QPS60630.1"/>
    </source>
</evidence>
<dbReference type="InterPro" id="IPR015797">
    <property type="entry name" value="NUDIX_hydrolase-like_dom_sf"/>
</dbReference>
<dbReference type="Pfam" id="PF00293">
    <property type="entry name" value="NUDIX"/>
    <property type="match status" value="1"/>
</dbReference>
<dbReference type="EMBL" id="UFXP01000001">
    <property type="protein sequence ID" value="STC75747.1"/>
    <property type="molecule type" value="Genomic_DNA"/>
</dbReference>
<dbReference type="SUPFAM" id="SSF55811">
    <property type="entry name" value="Nudix"/>
    <property type="match status" value="1"/>
</dbReference>
<dbReference type="OrthoDB" id="67499at2"/>
<reference evidence="5 6" key="1">
    <citation type="submission" date="2018-06" db="EMBL/GenBank/DDBJ databases">
        <authorList>
            <consortium name="Pathogen Informatics"/>
            <person name="Doyle S."/>
        </authorList>
    </citation>
    <scope>NUCLEOTIDE SEQUENCE [LARGE SCALE GENOMIC DNA]</scope>
    <source>
        <strain evidence="3 5">NCTC10288</strain>
        <strain evidence="4 6">NCTC10289</strain>
    </source>
</reference>
<sequence length="142" mass="15400">MSENPTSPSSAADISEIVAIVLRDTHGRVLVIRATSTPEFVLPFGSIDSTLNPARAAQLIAHEAIRAVVDMSKLRRLATYISPAANDAPQTIHAHVYVYEEEISVAHPDKEIAELAWVDPAAPDVDIAPLLKERVFPALQDL</sequence>
<evidence type="ECO:0000313" key="5">
    <source>
        <dbReference type="Proteomes" id="UP000249264"/>
    </source>
</evidence>
<dbReference type="Proteomes" id="UP000594905">
    <property type="component" value="Chromosome"/>
</dbReference>
<evidence type="ECO:0000313" key="6">
    <source>
        <dbReference type="Proteomes" id="UP000254287"/>
    </source>
</evidence>
<evidence type="ECO:0000313" key="7">
    <source>
        <dbReference type="Proteomes" id="UP000594905"/>
    </source>
</evidence>
<feature type="domain" description="Nudix hydrolase" evidence="1">
    <location>
        <begin position="18"/>
        <end position="123"/>
    </location>
</feature>
<keyword evidence="7" id="KW-1185">Reference proteome</keyword>
<dbReference type="EMBL" id="CP065689">
    <property type="protein sequence ID" value="QPS60630.1"/>
    <property type="molecule type" value="Genomic_DNA"/>
</dbReference>
<dbReference type="Proteomes" id="UP000254287">
    <property type="component" value="Unassembled WGS sequence"/>
</dbReference>
<evidence type="ECO:0000313" key="4">
    <source>
        <dbReference type="EMBL" id="STC75747.1"/>
    </source>
</evidence>
<gene>
    <name evidence="3" type="primary">utp1</name>
    <name evidence="2" type="ORF">I6G51_05485</name>
    <name evidence="3" type="ORF">NCTC10288_01807</name>
    <name evidence="4" type="ORF">NCTC10289_00766</name>
</gene>
<accession>A0A2X4RVZ5</accession>
<dbReference type="EMBL" id="LS483460">
    <property type="protein sequence ID" value="SQI00490.1"/>
    <property type="molecule type" value="Genomic_DNA"/>
</dbReference>
<evidence type="ECO:0000313" key="3">
    <source>
        <dbReference type="EMBL" id="SQI00490.1"/>
    </source>
</evidence>
<dbReference type="GeneID" id="70783688"/>
<dbReference type="InterPro" id="IPR000086">
    <property type="entry name" value="NUDIX_hydrolase_dom"/>
</dbReference>
<dbReference type="KEGG" id="cmin:NCTC10288_01807"/>
<reference evidence="2 7" key="2">
    <citation type="submission" date="2020-12" db="EMBL/GenBank/DDBJ databases">
        <title>FDA dAtabase for Regulatory Grade micrObial Sequences (FDA-ARGOS): Supporting development and validation of Infectious Disease Dx tests.</title>
        <authorList>
            <person name="Sproer C."/>
            <person name="Gronow S."/>
            <person name="Severitt S."/>
            <person name="Schroder I."/>
            <person name="Tallon L."/>
            <person name="Sadzewicz L."/>
            <person name="Zhao X."/>
            <person name="Boylan J."/>
            <person name="Ott S."/>
            <person name="Bowen H."/>
            <person name="Vavikolanu K."/>
            <person name="Mehta A."/>
            <person name="Aluvathingal J."/>
            <person name="Nadendla S."/>
            <person name="Lowell S."/>
            <person name="Myers T."/>
            <person name="Yan Y."/>
            <person name="Sichtig H."/>
        </authorList>
    </citation>
    <scope>NUCLEOTIDE SEQUENCE [LARGE SCALE GENOMIC DNA]</scope>
    <source>
        <strain evidence="2 7">FDAARGOS_894</strain>
    </source>
</reference>
<dbReference type="Gene3D" id="3.90.79.10">
    <property type="entry name" value="Nucleoside Triphosphate Pyrophosphohydrolase"/>
    <property type="match status" value="1"/>
</dbReference>
<proteinExistence type="predicted"/>
<evidence type="ECO:0000259" key="1">
    <source>
        <dbReference type="Pfam" id="PF00293"/>
    </source>
</evidence>
<name>A0A2X4RVZ5_9CORY</name>
<dbReference type="Proteomes" id="UP000249264">
    <property type="component" value="Chromosome 1"/>
</dbReference>
<organism evidence="3 5">
    <name type="scientific">Corynebacterium minutissimum</name>
    <dbReference type="NCBI Taxonomy" id="38301"/>
    <lineage>
        <taxon>Bacteria</taxon>
        <taxon>Bacillati</taxon>
        <taxon>Actinomycetota</taxon>
        <taxon>Actinomycetes</taxon>
        <taxon>Mycobacteriales</taxon>
        <taxon>Corynebacteriaceae</taxon>
        <taxon>Corynebacterium</taxon>
    </lineage>
</organism>